<dbReference type="PANTHER" id="PTHR47563:SF1">
    <property type="entry name" value="PROTEIN FMP25, MITOCHONDRIAL"/>
    <property type="match status" value="1"/>
</dbReference>
<protein>
    <recommendedName>
        <fullName evidence="5">Mitochondrial protein Fmp25</fullName>
    </recommendedName>
</protein>
<dbReference type="PANTHER" id="PTHR47563">
    <property type="entry name" value="PROTEIN FMP25, MITOCHONDRIAL"/>
    <property type="match status" value="1"/>
</dbReference>
<organism evidence="3 4">
    <name type="scientific">Fonsecaea multimorphosa CBS 102226</name>
    <dbReference type="NCBI Taxonomy" id="1442371"/>
    <lineage>
        <taxon>Eukaryota</taxon>
        <taxon>Fungi</taxon>
        <taxon>Dikarya</taxon>
        <taxon>Ascomycota</taxon>
        <taxon>Pezizomycotina</taxon>
        <taxon>Eurotiomycetes</taxon>
        <taxon>Chaetothyriomycetidae</taxon>
        <taxon>Chaetothyriales</taxon>
        <taxon>Herpotrichiellaceae</taxon>
        <taxon>Fonsecaea</taxon>
    </lineage>
</organism>
<dbReference type="PROSITE" id="PS50012">
    <property type="entry name" value="RCC1_3"/>
    <property type="match status" value="2"/>
</dbReference>
<dbReference type="Gene3D" id="2.130.10.30">
    <property type="entry name" value="Regulator of chromosome condensation 1/beta-lactamase-inhibitor protein II"/>
    <property type="match status" value="1"/>
</dbReference>
<dbReference type="PROSITE" id="PS00626">
    <property type="entry name" value="RCC1_2"/>
    <property type="match status" value="1"/>
</dbReference>
<evidence type="ECO:0008006" key="5">
    <source>
        <dbReference type="Google" id="ProtNLM"/>
    </source>
</evidence>
<dbReference type="STRING" id="1442371.A0A0D2K6J4"/>
<dbReference type="InterPro" id="IPR053245">
    <property type="entry name" value="MitoProcess-Associated"/>
</dbReference>
<evidence type="ECO:0000313" key="3">
    <source>
        <dbReference type="EMBL" id="KIX91993.1"/>
    </source>
</evidence>
<evidence type="ECO:0000256" key="1">
    <source>
        <dbReference type="PROSITE-ProRule" id="PRU00235"/>
    </source>
</evidence>
<dbReference type="OrthoDB" id="10256179at2759"/>
<dbReference type="GO" id="GO:0005743">
    <property type="term" value="C:mitochondrial inner membrane"/>
    <property type="evidence" value="ECO:0007669"/>
    <property type="project" value="TreeGrafter"/>
</dbReference>
<sequence length="597" mass="65958">MPSRTLPATAVRTLARPQQVTFLQLRSRAPFSKSRHFSHKTSHYAATHQAWKRPSAAVIAAAATVAIVYTTTQFHAVQAEAPPSDSQEVVIETSKKRKGASKEENRDLISSQHLQVKKSWENPGVYAWGSNTGRVVAPESNETYIKTPRRLTWFDDILLRDLKLDRNFGAAVLENGDLVQWGIEYSEDVRQPTVTLKGKNLTSIAISRDRIIGLGKNGTVYSIPVSKADQESGHKETDKSWIPFWRSSTSSVSYRKLEPKDLRRGERVIAISGGLEHVLLLTNSGRVFSAASGTEDFPSRGQLGVPGMTWLTRPDGRYDMCHELTTLKGFEITKLASGDHHSLVLDKEGRVFAFGDNSSGQLGFDFNPEAPFVDTPSLLPTTRLYQGTNQSSKVTSIAAGGSNSFFTVDATRIASPDEDPRSLSTLGKVNADTWACGLGIRGTLGNGKWTHIQGTPTRIPSLSGLFEYDEQTRKVIPIRMSQISVGSTHASAVLDNVTYLDASEKSSEDDTNWGSDVLWWGGNEFYQLGTGKRNNVPIPTYIRPLDMASEAEMGRREEHRLHLTPMHDVRLKADGRKVRMEQRVVCGRNVTAVYSAV</sequence>
<feature type="region of interest" description="Disordered" evidence="2">
    <location>
        <begin position="79"/>
        <end position="107"/>
    </location>
</feature>
<keyword evidence="4" id="KW-1185">Reference proteome</keyword>
<accession>A0A0D2K6J4</accession>
<dbReference type="FunFam" id="2.130.10.30:FF:000027">
    <property type="entry name" value="Protein FMP25, mitochondrial"/>
    <property type="match status" value="1"/>
</dbReference>
<reference evidence="3 4" key="1">
    <citation type="submission" date="2015-01" db="EMBL/GenBank/DDBJ databases">
        <title>The Genome Sequence of Fonsecaea multimorphosa CBS 102226.</title>
        <authorList>
            <consortium name="The Broad Institute Genomics Platform"/>
            <person name="Cuomo C."/>
            <person name="de Hoog S."/>
            <person name="Gorbushina A."/>
            <person name="Stielow B."/>
            <person name="Teixiera M."/>
            <person name="Abouelleil A."/>
            <person name="Chapman S.B."/>
            <person name="Priest M."/>
            <person name="Young S.K."/>
            <person name="Wortman J."/>
            <person name="Nusbaum C."/>
            <person name="Birren B."/>
        </authorList>
    </citation>
    <scope>NUCLEOTIDE SEQUENCE [LARGE SCALE GENOMIC DNA]</scope>
    <source>
        <strain evidence="3 4">CBS 102226</strain>
    </source>
</reference>
<dbReference type="EMBL" id="KN848114">
    <property type="protein sequence ID" value="KIX91993.1"/>
    <property type="molecule type" value="Genomic_DNA"/>
</dbReference>
<dbReference type="Proteomes" id="UP000053411">
    <property type="component" value="Unassembled WGS sequence"/>
</dbReference>
<feature type="repeat" description="RCC1" evidence="1">
    <location>
        <begin position="349"/>
        <end position="410"/>
    </location>
</feature>
<gene>
    <name evidence="3" type="ORF">Z520_12320</name>
</gene>
<dbReference type="SUPFAM" id="SSF50985">
    <property type="entry name" value="RCC1/BLIP-II"/>
    <property type="match status" value="1"/>
</dbReference>
<evidence type="ECO:0000256" key="2">
    <source>
        <dbReference type="SAM" id="MobiDB-lite"/>
    </source>
</evidence>
<proteinExistence type="predicted"/>
<evidence type="ECO:0000313" key="4">
    <source>
        <dbReference type="Proteomes" id="UP000053411"/>
    </source>
</evidence>
<dbReference type="InterPro" id="IPR009091">
    <property type="entry name" value="RCC1/BLIP-II"/>
</dbReference>
<dbReference type="RefSeq" id="XP_016626116.1">
    <property type="nucleotide sequence ID" value="XM_016782806.1"/>
</dbReference>
<dbReference type="AlphaFoldDB" id="A0A0D2K6J4"/>
<name>A0A0D2K6J4_9EURO</name>
<dbReference type="InterPro" id="IPR000408">
    <property type="entry name" value="Reg_chr_condens"/>
</dbReference>
<dbReference type="GO" id="GO:0034551">
    <property type="term" value="P:mitochondrial respiratory chain complex III assembly"/>
    <property type="evidence" value="ECO:0007669"/>
    <property type="project" value="TreeGrafter"/>
</dbReference>
<dbReference type="VEuPathDB" id="FungiDB:Z520_12320"/>
<feature type="repeat" description="RCC1" evidence="1">
    <location>
        <begin position="285"/>
        <end position="348"/>
    </location>
</feature>
<dbReference type="Pfam" id="PF13540">
    <property type="entry name" value="RCC1_2"/>
    <property type="match status" value="1"/>
</dbReference>
<dbReference type="Pfam" id="PF00415">
    <property type="entry name" value="RCC1"/>
    <property type="match status" value="1"/>
</dbReference>
<dbReference type="GeneID" id="27718066"/>